<dbReference type="PRINTS" id="PR00756">
    <property type="entry name" value="ALADIPTASE"/>
</dbReference>
<evidence type="ECO:0000256" key="3">
    <source>
        <dbReference type="ARBA" id="ARBA00010136"/>
    </source>
</evidence>
<dbReference type="Gene3D" id="3.30.2010.30">
    <property type="match status" value="1"/>
</dbReference>
<proteinExistence type="inferred from homology"/>
<evidence type="ECO:0000259" key="14">
    <source>
        <dbReference type="Pfam" id="PF11940"/>
    </source>
</evidence>
<evidence type="ECO:0000256" key="7">
    <source>
        <dbReference type="ARBA" id="ARBA00022670"/>
    </source>
</evidence>
<dbReference type="Gene3D" id="1.10.390.10">
    <property type="entry name" value="Neutral Protease Domain 2"/>
    <property type="match status" value="1"/>
</dbReference>
<dbReference type="InterPro" id="IPR045357">
    <property type="entry name" value="Aminopeptidase_N-like_N"/>
</dbReference>
<dbReference type="SUPFAM" id="SSF63737">
    <property type="entry name" value="Leukotriene A4 hydrolase N-terminal domain"/>
    <property type="match status" value="1"/>
</dbReference>
<feature type="domain" description="Peptidase M1 membrane alanine aminopeptidase" evidence="13">
    <location>
        <begin position="238"/>
        <end position="452"/>
    </location>
</feature>
<name>A0A845QA44_9HYPH</name>
<dbReference type="RefSeq" id="WP_160587403.1">
    <property type="nucleotide sequence ID" value="NZ_BMHN01000001.1"/>
</dbReference>
<evidence type="ECO:0000256" key="5">
    <source>
        <dbReference type="ARBA" id="ARBA00015611"/>
    </source>
</evidence>
<dbReference type="CDD" id="cd09600">
    <property type="entry name" value="M1_APN"/>
    <property type="match status" value="1"/>
</dbReference>
<evidence type="ECO:0000313" key="17">
    <source>
        <dbReference type="EMBL" id="NBG95412.1"/>
    </source>
</evidence>
<dbReference type="Pfam" id="PF01433">
    <property type="entry name" value="Peptidase_M1"/>
    <property type="match status" value="1"/>
</dbReference>
<keyword evidence="10" id="KW-0862">Zinc</keyword>
<dbReference type="GeneID" id="300655124"/>
<evidence type="ECO:0000256" key="11">
    <source>
        <dbReference type="ARBA" id="ARBA00023049"/>
    </source>
</evidence>
<dbReference type="InterPro" id="IPR038438">
    <property type="entry name" value="PepN_Ig-like_sf"/>
</dbReference>
<dbReference type="GO" id="GO:0008270">
    <property type="term" value="F:zinc ion binding"/>
    <property type="evidence" value="ECO:0007669"/>
    <property type="project" value="InterPro"/>
</dbReference>
<feature type="domain" description="Peptidase M1 alanyl aminopeptidase Ig-like fold" evidence="14">
    <location>
        <begin position="457"/>
        <end position="562"/>
    </location>
</feature>
<evidence type="ECO:0000256" key="10">
    <source>
        <dbReference type="ARBA" id="ARBA00022833"/>
    </source>
</evidence>
<gene>
    <name evidence="17" type="primary">pepN</name>
    <name evidence="17" type="ORF">GTQ45_06665</name>
</gene>
<comment type="similarity">
    <text evidence="3">Belongs to the peptidase M1 family.</text>
</comment>
<evidence type="ECO:0000259" key="13">
    <source>
        <dbReference type="Pfam" id="PF01433"/>
    </source>
</evidence>
<dbReference type="InterPro" id="IPR014782">
    <property type="entry name" value="Peptidase_M1_dom"/>
</dbReference>
<sequence>MSEGTSPATPPAPQPIRLEDYTPPAWLVESVHLDVALAPSRTRVRATMRVLPNPDAAAGTPLTLDGERMTLLLVSVDGAKLDAGAYDLTDSSLVLPHLTEGTHEIVIETECDPQANTSLTGLYQSNGVYCTQCEAEGFRRITYFPDRPDVLAVYTVRLEGDAAACPVLLANGNCVESGTLEGGRHFAVWHDPHPKPSYLFAMVAGDLAHVSDSFTTRSGREVALGIYVEHGKEDRTAYAMDALKRSMKWDEDAFGREYDLDVFNIVAVSDFNMGAMENKGLNVFNDKYILVRPDTATDVDFANVEAIIAHEYFHNWSGNRVTCRDWFQLCLKEGLTVFRDQEFTSDMRSRPVKRIADVKTLRAHQFPEDAGPLAHPVRPTSYIEINNFYTATVYEKGAEVVRMLKAIVGEDAFCAGMDIYFSRNDGRAATVEDFLDAMAEASGRDLSQFKRWYDQAGTPDLVVSGRYSPLDETYELTVAQSTAPTPGQSQKAPLHIPLTMGLIGTDGEDLGLYLAGETSEDGATERTLELTQHEQVFTFEKVPSPPVLSLLRGFSAPVKLTTNGGEKDWLFRMAHDSDPCARWEAGQTYARELLVAVTRAIAAGEKPRRGTRYADALRNVLTDDSLEPAFAAMMLDLPGEAELAQHIGQDVDADAVHAARSHLHKAVADQLGDLLLDRYAQLQSNAAYSPDADQAGRRALKNACLRVYAGLGNENAARLAATQFASANNMTDTEAALATLTHMARDERQAAFDSFYERASGDPLLLDKWFSLQAMSSREDTLARAMELAKHKDFSLTRPNTVRALVGVFAGANPVRFHAADGSGYRFLTAFVRELDPINPQVAARLLGTLKTWRVYDAPRRDAARQAVSDLLSAGKLSEDTYEIATRMIA</sequence>
<dbReference type="SUPFAM" id="SSF55486">
    <property type="entry name" value="Metalloproteases ('zincins'), catalytic domain"/>
    <property type="match status" value="1"/>
</dbReference>
<dbReference type="PANTHER" id="PTHR46322:SF1">
    <property type="entry name" value="PUROMYCIN-SENSITIVE AMINOPEPTIDASE"/>
    <property type="match status" value="1"/>
</dbReference>
<accession>A0A845QA44</accession>
<dbReference type="InterPro" id="IPR035414">
    <property type="entry name" value="Peptidase_M1_pepN_Ig-like"/>
</dbReference>
<dbReference type="OrthoDB" id="100605at2"/>
<feature type="domain" description="Peptidase M1 alanyl aminopeptidase C-terminal" evidence="15">
    <location>
        <begin position="567"/>
        <end position="889"/>
    </location>
</feature>
<dbReference type="AlphaFoldDB" id="A0A845QA44"/>
<evidence type="ECO:0000313" key="18">
    <source>
        <dbReference type="Proteomes" id="UP000470384"/>
    </source>
</evidence>
<protein>
    <recommendedName>
        <fullName evidence="5 12">Aminopeptidase N</fullName>
        <ecNumber evidence="4 12">3.4.11.2</ecNumber>
    </recommendedName>
</protein>
<keyword evidence="18" id="KW-1185">Reference proteome</keyword>
<dbReference type="Gene3D" id="2.60.40.1840">
    <property type="match status" value="1"/>
</dbReference>
<dbReference type="InterPro" id="IPR037144">
    <property type="entry name" value="Peptidase_M1_pepN_C_sf"/>
</dbReference>
<dbReference type="EC" id="3.4.11.2" evidence="4 12"/>
<feature type="domain" description="Aminopeptidase N-like N-terminal" evidence="16">
    <location>
        <begin position="61"/>
        <end position="199"/>
    </location>
</feature>
<dbReference type="Pfam" id="PF11940">
    <property type="entry name" value="DUF3458"/>
    <property type="match status" value="1"/>
</dbReference>
<evidence type="ECO:0000256" key="6">
    <source>
        <dbReference type="ARBA" id="ARBA00022438"/>
    </source>
</evidence>
<dbReference type="Pfam" id="PF17432">
    <property type="entry name" value="DUF3458_C"/>
    <property type="match status" value="1"/>
</dbReference>
<organism evidence="17 18">
    <name type="scientific">Pyruvatibacter mobilis</name>
    <dbReference type="NCBI Taxonomy" id="1712261"/>
    <lineage>
        <taxon>Bacteria</taxon>
        <taxon>Pseudomonadati</taxon>
        <taxon>Pseudomonadota</taxon>
        <taxon>Alphaproteobacteria</taxon>
        <taxon>Hyphomicrobiales</taxon>
        <taxon>Parvibaculaceae</taxon>
        <taxon>Pyruvatibacter</taxon>
    </lineage>
</organism>
<dbReference type="InterPro" id="IPR001930">
    <property type="entry name" value="Peptidase_M1"/>
</dbReference>
<dbReference type="FunFam" id="2.60.40.1840:FF:000001">
    <property type="entry name" value="Aminopeptidase N"/>
    <property type="match status" value="1"/>
</dbReference>
<comment type="caution">
    <text evidence="17">The sequence shown here is derived from an EMBL/GenBank/DDBJ whole genome shotgun (WGS) entry which is preliminary data.</text>
</comment>
<evidence type="ECO:0000259" key="16">
    <source>
        <dbReference type="Pfam" id="PF17900"/>
    </source>
</evidence>
<dbReference type="PANTHER" id="PTHR46322">
    <property type="entry name" value="PUROMYCIN-SENSITIVE AMINOPEPTIDASE"/>
    <property type="match status" value="1"/>
</dbReference>
<dbReference type="InterPro" id="IPR027268">
    <property type="entry name" value="Peptidase_M4/M1_CTD_sf"/>
</dbReference>
<comment type="cofactor">
    <cofactor evidence="2">
        <name>Zn(2+)</name>
        <dbReference type="ChEBI" id="CHEBI:29105"/>
    </cofactor>
</comment>
<keyword evidence="6 17" id="KW-0031">Aminopeptidase</keyword>
<keyword evidence="9 17" id="KW-0378">Hydrolase</keyword>
<dbReference type="GO" id="GO:0016285">
    <property type="term" value="F:alanyl aminopeptidase activity"/>
    <property type="evidence" value="ECO:0007669"/>
    <property type="project" value="UniProtKB-EC"/>
</dbReference>
<reference evidence="17 18" key="1">
    <citation type="journal article" date="2016" name="Int. J. Syst. Evol. Microbiol.">
        <title>Pyruvatibacter mobilis gen. nov., sp. nov., a marine bacterium from the culture broth of Picochlorum sp. 122.</title>
        <authorList>
            <person name="Wang G."/>
            <person name="Tang M."/>
            <person name="Wu H."/>
            <person name="Dai S."/>
            <person name="Li T."/>
            <person name="Chen C."/>
            <person name="He H."/>
            <person name="Fan J."/>
            <person name="Xiang W."/>
            <person name="Li X."/>
        </authorList>
    </citation>
    <scope>NUCLEOTIDE SEQUENCE [LARGE SCALE GENOMIC DNA]</scope>
    <source>
        <strain evidence="17 18">GYP-11</strain>
    </source>
</reference>
<dbReference type="GO" id="GO:0008237">
    <property type="term" value="F:metallopeptidase activity"/>
    <property type="evidence" value="ECO:0007669"/>
    <property type="project" value="UniProtKB-UniRule"/>
</dbReference>
<keyword evidence="11" id="KW-0482">Metalloprotease</keyword>
<dbReference type="Gene3D" id="2.60.40.1730">
    <property type="entry name" value="tricorn interacting facor f3 domain"/>
    <property type="match status" value="1"/>
</dbReference>
<dbReference type="Proteomes" id="UP000470384">
    <property type="component" value="Unassembled WGS sequence"/>
</dbReference>
<evidence type="ECO:0000256" key="1">
    <source>
        <dbReference type="ARBA" id="ARBA00000098"/>
    </source>
</evidence>
<evidence type="ECO:0000256" key="12">
    <source>
        <dbReference type="NCBIfam" id="TIGR02414"/>
    </source>
</evidence>
<keyword evidence="7" id="KW-0645">Protease</keyword>
<dbReference type="EMBL" id="WXYQ01000005">
    <property type="protein sequence ID" value="NBG95412.1"/>
    <property type="molecule type" value="Genomic_DNA"/>
</dbReference>
<dbReference type="InterPro" id="IPR042097">
    <property type="entry name" value="Aminopeptidase_N-like_N_sf"/>
</dbReference>
<evidence type="ECO:0000256" key="2">
    <source>
        <dbReference type="ARBA" id="ARBA00001947"/>
    </source>
</evidence>
<evidence type="ECO:0000256" key="9">
    <source>
        <dbReference type="ARBA" id="ARBA00022801"/>
    </source>
</evidence>
<dbReference type="Gene3D" id="1.25.50.10">
    <property type="entry name" value="Peptidase M1, alanyl aminopeptidase, C-terminal domain"/>
    <property type="match status" value="1"/>
</dbReference>
<evidence type="ECO:0000259" key="15">
    <source>
        <dbReference type="Pfam" id="PF17432"/>
    </source>
</evidence>
<dbReference type="NCBIfam" id="TIGR02414">
    <property type="entry name" value="pepN_proteo"/>
    <property type="match status" value="1"/>
</dbReference>
<comment type="catalytic activity">
    <reaction evidence="1">
        <text>Release of an N-terminal amino acid, Xaa-|-Yaa- from a peptide, amide or arylamide. Xaa is preferably Ala, but may be most amino acids including Pro (slow action). When a terminal hydrophobic residue is followed by a prolyl residue, the two may be released as an intact Xaa-Pro dipeptide.</text>
        <dbReference type="EC" id="3.4.11.2"/>
    </reaction>
</comment>
<dbReference type="InterPro" id="IPR012779">
    <property type="entry name" value="Peptidase_M1_pepN"/>
</dbReference>
<dbReference type="GO" id="GO:0006508">
    <property type="term" value="P:proteolysis"/>
    <property type="evidence" value="ECO:0007669"/>
    <property type="project" value="UniProtKB-UniRule"/>
</dbReference>
<evidence type="ECO:0000256" key="8">
    <source>
        <dbReference type="ARBA" id="ARBA00022723"/>
    </source>
</evidence>
<dbReference type="Pfam" id="PF17900">
    <property type="entry name" value="Peptidase_M1_N"/>
    <property type="match status" value="1"/>
</dbReference>
<dbReference type="InterPro" id="IPR024601">
    <property type="entry name" value="Peptidase_M1_pepN_C"/>
</dbReference>
<keyword evidence="8" id="KW-0479">Metal-binding</keyword>
<evidence type="ECO:0000256" key="4">
    <source>
        <dbReference type="ARBA" id="ARBA00012564"/>
    </source>
</evidence>
<dbReference type="FunFam" id="3.30.2010.30:FF:000002">
    <property type="entry name" value="Putative aminopeptidase N"/>
    <property type="match status" value="1"/>
</dbReference>